<dbReference type="EMBL" id="CP011307">
    <property type="protein sequence ID" value="ALP95092.1"/>
    <property type="molecule type" value="Genomic_DNA"/>
</dbReference>
<organism evidence="1 2">
    <name type="scientific">Intestinimonas butyriciproducens</name>
    <dbReference type="NCBI Taxonomy" id="1297617"/>
    <lineage>
        <taxon>Bacteria</taxon>
        <taxon>Bacillati</taxon>
        <taxon>Bacillota</taxon>
        <taxon>Clostridia</taxon>
        <taxon>Eubacteriales</taxon>
        <taxon>Intestinimonas</taxon>
    </lineage>
</organism>
<evidence type="ECO:0000313" key="2">
    <source>
        <dbReference type="Proteomes" id="UP000064844"/>
    </source>
</evidence>
<dbReference type="STRING" id="1297617.IB211_02701"/>
<name>A0A0S2W6W3_9FIRM</name>
<reference evidence="1 2" key="1">
    <citation type="journal article" date="2015" name="Nat. Commun.">
        <title>Production of butyrate from lysine and the Amadori product fructoselysine by a human gut commensal.</title>
        <authorList>
            <person name="Bui T.P."/>
            <person name="Ritari J."/>
            <person name="Boeren S."/>
            <person name="de Waard P."/>
            <person name="Plugge C.M."/>
            <person name="de Vos W.M."/>
        </authorList>
    </citation>
    <scope>NUCLEOTIDE SEQUENCE [LARGE SCALE GENOMIC DNA]</scope>
    <source>
        <strain evidence="1 2">AF211</strain>
    </source>
</reference>
<keyword evidence="2" id="KW-1185">Reference proteome</keyword>
<reference evidence="2" key="2">
    <citation type="submission" date="2015-04" db="EMBL/GenBank/DDBJ databases">
        <title>A butyrogenic pathway from the amino acid lysine in a human gut commensal.</title>
        <authorList>
            <person name="de Vos W.M."/>
            <person name="Bui N.T.P."/>
            <person name="Plugge C.M."/>
            <person name="Ritari J."/>
        </authorList>
    </citation>
    <scope>NUCLEOTIDE SEQUENCE [LARGE SCALE GENOMIC DNA]</scope>
    <source>
        <strain evidence="2">AF211</strain>
    </source>
</reference>
<accession>A0A0S2W6W3</accession>
<dbReference type="KEGG" id="ibu:IB211_02701"/>
<gene>
    <name evidence="1" type="ORF">IB211_02701</name>
</gene>
<evidence type="ECO:0000313" key="1">
    <source>
        <dbReference type="EMBL" id="ALP95092.1"/>
    </source>
</evidence>
<dbReference type="Proteomes" id="UP000064844">
    <property type="component" value="Chromosome"/>
</dbReference>
<sequence length="41" mass="4738">MEAELQHKKHEFAQNFLAFSERNGKNLTIQFYSSSLPALVL</sequence>
<dbReference type="AlphaFoldDB" id="A0A0S2W6W3"/>
<protein>
    <submittedName>
        <fullName evidence="1">Uncharacterized protein</fullName>
    </submittedName>
</protein>
<proteinExistence type="predicted"/>